<gene>
    <name evidence="3" type="primary">PmUG01_11013800</name>
    <name evidence="3" type="ORF">PMUG01_11013800</name>
</gene>
<dbReference type="OMA" id="DDNCENL"/>
<feature type="compositionally biased region" description="Polar residues" evidence="1">
    <location>
        <begin position="231"/>
        <end position="242"/>
    </location>
</feature>
<dbReference type="Proteomes" id="UP000219813">
    <property type="component" value="Chromosome 11"/>
</dbReference>
<keyword evidence="4" id="KW-1185">Reference proteome</keyword>
<keyword evidence="2" id="KW-0812">Transmembrane</keyword>
<accession>A0A1D3SMB9</accession>
<feature type="transmembrane region" description="Helical" evidence="2">
    <location>
        <begin position="276"/>
        <end position="295"/>
    </location>
</feature>
<evidence type="ECO:0000313" key="4">
    <source>
        <dbReference type="Proteomes" id="UP000219813"/>
    </source>
</evidence>
<name>A0A1D3SMB9_PLAMA</name>
<feature type="region of interest" description="Disordered" evidence="1">
    <location>
        <begin position="221"/>
        <end position="246"/>
    </location>
</feature>
<dbReference type="VEuPathDB" id="PlasmoDB:PmUG01_11013800"/>
<dbReference type="InterPro" id="IPR008780">
    <property type="entry name" value="Plasmodium_Vir"/>
</dbReference>
<evidence type="ECO:0000313" key="3">
    <source>
        <dbReference type="EMBL" id="SCO92889.1"/>
    </source>
</evidence>
<evidence type="ECO:0000256" key="1">
    <source>
        <dbReference type="SAM" id="MobiDB-lite"/>
    </source>
</evidence>
<dbReference type="KEGG" id="pmal:PMUG01_11013800"/>
<keyword evidence="2" id="KW-1133">Transmembrane helix</keyword>
<dbReference type="Pfam" id="PF05795">
    <property type="entry name" value="Plasmodium_Vir"/>
    <property type="match status" value="1"/>
</dbReference>
<reference evidence="3 4" key="1">
    <citation type="submission" date="2016-06" db="EMBL/GenBank/DDBJ databases">
        <authorList>
            <consortium name="Pathogen Informatics"/>
        </authorList>
    </citation>
    <scope>NUCLEOTIDE SEQUENCE [LARGE SCALE GENOMIC DNA]</scope>
</reference>
<evidence type="ECO:0000256" key="2">
    <source>
        <dbReference type="SAM" id="Phobius"/>
    </source>
</evidence>
<dbReference type="OrthoDB" id="382814at2759"/>
<dbReference type="EMBL" id="LT594632">
    <property type="protein sequence ID" value="SCO92889.1"/>
    <property type="molecule type" value="Genomic_DNA"/>
</dbReference>
<organism evidence="3 4">
    <name type="scientific">Plasmodium malariae</name>
    <dbReference type="NCBI Taxonomy" id="5858"/>
    <lineage>
        <taxon>Eukaryota</taxon>
        <taxon>Sar</taxon>
        <taxon>Alveolata</taxon>
        <taxon>Apicomplexa</taxon>
        <taxon>Aconoidasida</taxon>
        <taxon>Haemosporida</taxon>
        <taxon>Plasmodiidae</taxon>
        <taxon>Plasmodium</taxon>
        <taxon>Plasmodium (Plasmodium)</taxon>
    </lineage>
</organism>
<proteinExistence type="predicted"/>
<protein>
    <submittedName>
        <fullName evidence="3">PIR protein</fullName>
    </submittedName>
</protein>
<keyword evidence="2" id="KW-0472">Membrane</keyword>
<dbReference type="AlphaFoldDB" id="A0A1D3SMB9"/>
<dbReference type="GeneID" id="39869594"/>
<dbReference type="RefSeq" id="XP_028862338.1">
    <property type="nucleotide sequence ID" value="XM_029005783.1"/>
</dbReference>
<sequence length="343" mass="40600">MSLNIIIYDVGVPLPSTLNYNNLNKKKSYDSDRKCNKLADDLSEYKNVFDFCENFTGVIENFDKFSFVGQFDDDSCKVVKFWVYDRLFNLRTNNTNVSDINKIINKLNENINLDKIQKCTIFDFKYSKEVFYKMKSLYDYATNYKTIKDHLYGKNYICNKNLKDYIDKNYEIYINIKNNCNTSDRIHEEYCKVYEYIKEVFINEALPLSCKVRNIESEADEQEEFGESSREGMTQTLGSLSQGDKERSVFSGKSERGHDSVLTFEDHKPSVPITNIIVGVIFPLLGIFCIFFIFYKFTPFKSWLRTHLLKKKIIQYYEVEEYIQKNLNESYHTNGQHMRYHPL</sequence>